<keyword evidence="3" id="KW-1185">Reference proteome</keyword>
<dbReference type="EMBL" id="ML119816">
    <property type="protein sequence ID" value="RPA73576.1"/>
    <property type="molecule type" value="Genomic_DNA"/>
</dbReference>
<dbReference type="AlphaFoldDB" id="A0A3N4HL07"/>
<evidence type="ECO:0000313" key="3">
    <source>
        <dbReference type="Proteomes" id="UP000275078"/>
    </source>
</evidence>
<dbReference type="Proteomes" id="UP000275078">
    <property type="component" value="Unassembled WGS sequence"/>
</dbReference>
<evidence type="ECO:0000256" key="1">
    <source>
        <dbReference type="SAM" id="MobiDB-lite"/>
    </source>
</evidence>
<accession>A0A3N4HL07</accession>
<sequence length="90" mass="10126">MGKTQAKARYPTPLSIRDHLWDRYPFPTLLSSYPSTFCRSPILCPNSQRCKSPRAKKKPSTSVNNPTYPPPTPCLLESQTETKAKSITTN</sequence>
<gene>
    <name evidence="2" type="ORF">BJ508DRAFT_48647</name>
</gene>
<organism evidence="2 3">
    <name type="scientific">Ascobolus immersus RN42</name>
    <dbReference type="NCBI Taxonomy" id="1160509"/>
    <lineage>
        <taxon>Eukaryota</taxon>
        <taxon>Fungi</taxon>
        <taxon>Dikarya</taxon>
        <taxon>Ascomycota</taxon>
        <taxon>Pezizomycotina</taxon>
        <taxon>Pezizomycetes</taxon>
        <taxon>Pezizales</taxon>
        <taxon>Ascobolaceae</taxon>
        <taxon>Ascobolus</taxon>
    </lineage>
</organism>
<protein>
    <submittedName>
        <fullName evidence="2">Uncharacterized protein</fullName>
    </submittedName>
</protein>
<evidence type="ECO:0000313" key="2">
    <source>
        <dbReference type="EMBL" id="RPA73576.1"/>
    </source>
</evidence>
<proteinExistence type="predicted"/>
<feature type="compositionally biased region" description="Polar residues" evidence="1">
    <location>
        <begin position="77"/>
        <end position="90"/>
    </location>
</feature>
<reference evidence="2 3" key="1">
    <citation type="journal article" date="2018" name="Nat. Ecol. Evol.">
        <title>Pezizomycetes genomes reveal the molecular basis of ectomycorrhizal truffle lifestyle.</title>
        <authorList>
            <person name="Murat C."/>
            <person name="Payen T."/>
            <person name="Noel B."/>
            <person name="Kuo A."/>
            <person name="Morin E."/>
            <person name="Chen J."/>
            <person name="Kohler A."/>
            <person name="Krizsan K."/>
            <person name="Balestrini R."/>
            <person name="Da Silva C."/>
            <person name="Montanini B."/>
            <person name="Hainaut M."/>
            <person name="Levati E."/>
            <person name="Barry K.W."/>
            <person name="Belfiori B."/>
            <person name="Cichocki N."/>
            <person name="Clum A."/>
            <person name="Dockter R.B."/>
            <person name="Fauchery L."/>
            <person name="Guy J."/>
            <person name="Iotti M."/>
            <person name="Le Tacon F."/>
            <person name="Lindquist E.A."/>
            <person name="Lipzen A."/>
            <person name="Malagnac F."/>
            <person name="Mello A."/>
            <person name="Molinier V."/>
            <person name="Miyauchi S."/>
            <person name="Poulain J."/>
            <person name="Riccioni C."/>
            <person name="Rubini A."/>
            <person name="Sitrit Y."/>
            <person name="Splivallo R."/>
            <person name="Traeger S."/>
            <person name="Wang M."/>
            <person name="Zifcakova L."/>
            <person name="Wipf D."/>
            <person name="Zambonelli A."/>
            <person name="Paolocci F."/>
            <person name="Nowrousian M."/>
            <person name="Ottonello S."/>
            <person name="Baldrian P."/>
            <person name="Spatafora J.W."/>
            <person name="Henrissat B."/>
            <person name="Nagy L.G."/>
            <person name="Aury J.M."/>
            <person name="Wincker P."/>
            <person name="Grigoriev I.V."/>
            <person name="Bonfante P."/>
            <person name="Martin F.M."/>
        </authorList>
    </citation>
    <scope>NUCLEOTIDE SEQUENCE [LARGE SCALE GENOMIC DNA]</scope>
    <source>
        <strain evidence="2 3">RN42</strain>
    </source>
</reference>
<feature type="region of interest" description="Disordered" evidence="1">
    <location>
        <begin position="48"/>
        <end position="90"/>
    </location>
</feature>
<name>A0A3N4HL07_ASCIM</name>